<dbReference type="Pfam" id="PF15907">
    <property type="entry name" value="Itfg2"/>
    <property type="match status" value="2"/>
</dbReference>
<comment type="caution">
    <text evidence="2">The sequence shown here is derived from an EMBL/GenBank/DDBJ whole genome shotgun (WGS) entry which is preliminary data.</text>
</comment>
<feature type="region of interest" description="Disordered" evidence="1">
    <location>
        <begin position="170"/>
        <end position="230"/>
    </location>
</feature>
<evidence type="ECO:0000256" key="1">
    <source>
        <dbReference type="SAM" id="MobiDB-lite"/>
    </source>
</evidence>
<proteinExistence type="predicted"/>
<accession>A0ABN8Q327</accession>
<dbReference type="PANTHER" id="PTHR16317">
    <property type="entry name" value="INTEGRIN ALPHA REPEAT DOMAIN-CONTAINING"/>
    <property type="match status" value="1"/>
</dbReference>
<feature type="compositionally biased region" description="Basic and acidic residues" evidence="1">
    <location>
        <begin position="195"/>
        <end position="225"/>
    </location>
</feature>
<dbReference type="InterPro" id="IPR031793">
    <property type="entry name" value="KICSTOR_ITFG2"/>
</dbReference>
<evidence type="ECO:0000313" key="2">
    <source>
        <dbReference type="EMBL" id="CAH3155709.1"/>
    </source>
</evidence>
<evidence type="ECO:0008006" key="4">
    <source>
        <dbReference type="Google" id="ProtNLM"/>
    </source>
</evidence>
<reference evidence="2 3" key="1">
    <citation type="submission" date="2022-05" db="EMBL/GenBank/DDBJ databases">
        <authorList>
            <consortium name="Genoscope - CEA"/>
            <person name="William W."/>
        </authorList>
    </citation>
    <scope>NUCLEOTIDE SEQUENCE [LARGE SCALE GENOMIC DNA]</scope>
</reference>
<dbReference type="PANTHER" id="PTHR16317:SF1">
    <property type="entry name" value="KICSTOR COMPLEX PROTEIN ITFG2"/>
    <property type="match status" value="1"/>
</dbReference>
<dbReference type="SUPFAM" id="SSF50978">
    <property type="entry name" value="WD40 repeat-like"/>
    <property type="match status" value="1"/>
</dbReference>
<evidence type="ECO:0000313" key="3">
    <source>
        <dbReference type="Proteomes" id="UP001159405"/>
    </source>
</evidence>
<dbReference type="EMBL" id="CALNXK010000102">
    <property type="protein sequence ID" value="CAH3155709.1"/>
    <property type="molecule type" value="Genomic_DNA"/>
</dbReference>
<organism evidence="2 3">
    <name type="scientific">Porites lobata</name>
    <dbReference type="NCBI Taxonomy" id="104759"/>
    <lineage>
        <taxon>Eukaryota</taxon>
        <taxon>Metazoa</taxon>
        <taxon>Cnidaria</taxon>
        <taxon>Anthozoa</taxon>
        <taxon>Hexacorallia</taxon>
        <taxon>Scleractinia</taxon>
        <taxon>Fungiina</taxon>
        <taxon>Poritidae</taxon>
        <taxon>Porites</taxon>
    </lineage>
</organism>
<dbReference type="Proteomes" id="UP001159405">
    <property type="component" value="Unassembled WGS sequence"/>
</dbReference>
<name>A0ABN8Q327_9CNID</name>
<protein>
    <recommendedName>
        <fullName evidence="4">Integrin alpha FG-GAP repeat containing 2</fullName>
    </recommendedName>
</protein>
<gene>
    <name evidence="2" type="ORF">PLOB_00001323</name>
</gene>
<keyword evidence="3" id="KW-1185">Reference proteome</keyword>
<sequence>MKETMNPNTRCVSFVENLQLEISDSLFNESILLADVDNDDDYELVVGQINGDLLIFKGSSQKPWRTCRKLGMITCVGVGDLWNQGENLLFCITAEGWCHMFYIRTCSSEDSLEPVSSQLLPSNCKVVLLADVDGDGSLKLITGHADRVVHVHKLQADQNTEAGVQEKLLTETEEDKKNVNSATLASSSSQSSRQDSSKDNTKEKMERKNSKQEEKVSLVDNKNGKEQISVKGGSEKPCAFGWHFVSLKSWTVSYQINSLVVFDVMKTRYLLASQPGGTYVILMSSALNQQEAPEEKISCSPSSSILNQLPVVWGRNKGIPTNLITLKCHDSAATELANSTLTDQAPSYLVLCNQDGQLVFMSANKNHSWSMRVDQGNYKLFALSKLDITKDGNEEVAICSWDGVTYFVDYLRNVVQFKFGENVLAFCAGYYAYNAGKNLSALVYVTSFNRIVVYWNARLSAMVPTNSGIKMKRKFKEQRIENCC</sequence>
<dbReference type="InterPro" id="IPR036322">
    <property type="entry name" value="WD40_repeat_dom_sf"/>
</dbReference>